<keyword evidence="2 3" id="KW-0186">Copper</keyword>
<name>A0A1S1YWE8_FLAPC</name>
<feature type="disulfide bond" description="Redox-active" evidence="4">
    <location>
        <begin position="95"/>
        <end position="99"/>
    </location>
</feature>
<dbReference type="InterPro" id="IPR013766">
    <property type="entry name" value="Thioredoxin_domain"/>
</dbReference>
<accession>A0A1S1YWE8</accession>
<dbReference type="SUPFAM" id="SSF52833">
    <property type="entry name" value="Thioredoxin-like"/>
    <property type="match status" value="1"/>
</dbReference>
<keyword evidence="5" id="KW-0812">Transmembrane</keyword>
<feature type="binding site" evidence="3">
    <location>
        <position position="95"/>
    </location>
    <ligand>
        <name>Cu cation</name>
        <dbReference type="ChEBI" id="CHEBI:23378"/>
    </ligand>
</feature>
<dbReference type="OrthoDB" id="9811998at2"/>
<dbReference type="EMBL" id="JRYR02000001">
    <property type="protein sequence ID" value="OHX65354.1"/>
    <property type="molecule type" value="Genomic_DNA"/>
</dbReference>
<dbReference type="Proteomes" id="UP000179797">
    <property type="component" value="Unassembled WGS sequence"/>
</dbReference>
<dbReference type="InterPro" id="IPR003782">
    <property type="entry name" value="SCO1/SenC"/>
</dbReference>
<evidence type="ECO:0000313" key="8">
    <source>
        <dbReference type="Proteomes" id="UP000179797"/>
    </source>
</evidence>
<dbReference type="CDD" id="cd02968">
    <property type="entry name" value="SCO"/>
    <property type="match status" value="1"/>
</dbReference>
<keyword evidence="3" id="KW-0479">Metal-binding</keyword>
<evidence type="ECO:0000256" key="4">
    <source>
        <dbReference type="PIRSR" id="PIRSR603782-2"/>
    </source>
</evidence>
<dbReference type="Gene3D" id="3.40.30.10">
    <property type="entry name" value="Glutaredoxin"/>
    <property type="match status" value="1"/>
</dbReference>
<keyword evidence="5" id="KW-0472">Membrane</keyword>
<proteinExistence type="inferred from homology"/>
<organism evidence="7 8">
    <name type="scientific">Flammeovirga pacifica</name>
    <dbReference type="NCBI Taxonomy" id="915059"/>
    <lineage>
        <taxon>Bacteria</taxon>
        <taxon>Pseudomonadati</taxon>
        <taxon>Bacteroidota</taxon>
        <taxon>Cytophagia</taxon>
        <taxon>Cytophagales</taxon>
        <taxon>Flammeovirgaceae</taxon>
        <taxon>Flammeovirga</taxon>
    </lineage>
</organism>
<feature type="binding site" evidence="3">
    <location>
        <position position="99"/>
    </location>
    <ligand>
        <name>Cu cation</name>
        <dbReference type="ChEBI" id="CHEBI:23378"/>
    </ligand>
</feature>
<keyword evidence="4" id="KW-1015">Disulfide bond</keyword>
<dbReference type="STRING" id="915059.NH26_02810"/>
<feature type="binding site" evidence="3">
    <location>
        <position position="185"/>
    </location>
    <ligand>
        <name>Cu cation</name>
        <dbReference type="ChEBI" id="CHEBI:23378"/>
    </ligand>
</feature>
<evidence type="ECO:0000256" key="2">
    <source>
        <dbReference type="ARBA" id="ARBA00023008"/>
    </source>
</evidence>
<feature type="transmembrane region" description="Helical" evidence="5">
    <location>
        <begin position="9"/>
        <end position="26"/>
    </location>
</feature>
<evidence type="ECO:0000256" key="5">
    <source>
        <dbReference type="SAM" id="Phobius"/>
    </source>
</evidence>
<dbReference type="PANTHER" id="PTHR12151:SF25">
    <property type="entry name" value="LINALOOL DEHYDRATASE_ISOMERASE DOMAIN-CONTAINING PROTEIN"/>
    <property type="match status" value="1"/>
</dbReference>
<comment type="similarity">
    <text evidence="1">Belongs to the SCO1/2 family.</text>
</comment>
<protein>
    <recommendedName>
        <fullName evidence="6">Thioredoxin domain-containing protein</fullName>
    </recommendedName>
</protein>
<dbReference type="PROSITE" id="PS51352">
    <property type="entry name" value="THIOREDOXIN_2"/>
    <property type="match status" value="1"/>
</dbReference>
<feature type="domain" description="Thioredoxin" evidence="6">
    <location>
        <begin position="57"/>
        <end position="219"/>
    </location>
</feature>
<evidence type="ECO:0000256" key="1">
    <source>
        <dbReference type="ARBA" id="ARBA00010996"/>
    </source>
</evidence>
<dbReference type="AlphaFoldDB" id="A0A1S1YWE8"/>
<keyword evidence="5" id="KW-1133">Transmembrane helix</keyword>
<gene>
    <name evidence="7" type="ORF">NH26_02810</name>
</gene>
<dbReference type="Pfam" id="PF02630">
    <property type="entry name" value="SCO1-SenC"/>
    <property type="match status" value="1"/>
</dbReference>
<comment type="caution">
    <text evidence="7">The sequence shown here is derived from an EMBL/GenBank/DDBJ whole genome shotgun (WGS) entry which is preliminary data.</text>
</comment>
<evidence type="ECO:0000256" key="3">
    <source>
        <dbReference type="PIRSR" id="PIRSR603782-1"/>
    </source>
</evidence>
<evidence type="ECO:0000313" key="7">
    <source>
        <dbReference type="EMBL" id="OHX65354.1"/>
    </source>
</evidence>
<dbReference type="RefSeq" id="WP_044223936.1">
    <property type="nucleotide sequence ID" value="NZ_JRYR02000001.1"/>
</dbReference>
<keyword evidence="8" id="KW-1185">Reference proteome</keyword>
<sequence>MSKPNQKKWVFLFLLIGIPLVILVFLKSFGKNEYRLEPAESLQVYNLKSVNCPPNEVEGTHRIPDFEFIDQNNQTYSNNNLEGHIYVADFFFTSCPDICKAMTSSMLRVQERFKNDKNLKLVSFSIDPSYDTPEVLNSYADRNGINTSMWSLLTGDKETIMNLGQCGFYITAKESMTGNSASLSHSDKLILVDKQKRIRGFYSGTDQDDVKRLLTEISLLMLEEDGTN</sequence>
<dbReference type="InterPro" id="IPR036249">
    <property type="entry name" value="Thioredoxin-like_sf"/>
</dbReference>
<evidence type="ECO:0000259" key="6">
    <source>
        <dbReference type="PROSITE" id="PS51352"/>
    </source>
</evidence>
<dbReference type="GO" id="GO:0046872">
    <property type="term" value="F:metal ion binding"/>
    <property type="evidence" value="ECO:0007669"/>
    <property type="project" value="UniProtKB-KW"/>
</dbReference>
<dbReference type="PANTHER" id="PTHR12151">
    <property type="entry name" value="ELECTRON TRANSPORT PROTIN SCO1/SENC FAMILY MEMBER"/>
    <property type="match status" value="1"/>
</dbReference>
<reference evidence="7 8" key="1">
    <citation type="journal article" date="2012" name="Int. J. Syst. Evol. Microbiol.">
        <title>Flammeovirga pacifica sp. nov., isolated from deep-sea sediment.</title>
        <authorList>
            <person name="Xu H."/>
            <person name="Fu Y."/>
            <person name="Yang N."/>
            <person name="Ding Z."/>
            <person name="Lai Q."/>
            <person name="Zeng R."/>
        </authorList>
    </citation>
    <scope>NUCLEOTIDE SEQUENCE [LARGE SCALE GENOMIC DNA]</scope>
    <source>
        <strain evidence="8">DSM 24597 / LMG 26175 / WPAGA1</strain>
    </source>
</reference>